<protein>
    <submittedName>
        <fullName evidence="4">Exonuclease SbcC</fullName>
    </submittedName>
</protein>
<keyword evidence="4" id="KW-0540">Nuclease</keyword>
<dbReference type="Pfam" id="PF13476">
    <property type="entry name" value="AAA_23"/>
    <property type="match status" value="1"/>
</dbReference>
<keyword evidence="4" id="KW-0378">Hydrolase</keyword>
<dbReference type="GO" id="GO:0016887">
    <property type="term" value="F:ATP hydrolysis activity"/>
    <property type="evidence" value="ECO:0007669"/>
    <property type="project" value="InterPro"/>
</dbReference>
<dbReference type="PANTHER" id="PTHR32114">
    <property type="entry name" value="ABC TRANSPORTER ABCH.3"/>
    <property type="match status" value="1"/>
</dbReference>
<feature type="coiled-coil region" evidence="1">
    <location>
        <begin position="646"/>
        <end position="711"/>
    </location>
</feature>
<dbReference type="InterPro" id="IPR027417">
    <property type="entry name" value="P-loop_NTPase"/>
</dbReference>
<evidence type="ECO:0000259" key="3">
    <source>
        <dbReference type="Pfam" id="PF13476"/>
    </source>
</evidence>
<name>A0A414L1P1_9BACE</name>
<dbReference type="SUPFAM" id="SSF52540">
    <property type="entry name" value="P-loop containing nucleoside triphosphate hydrolases"/>
    <property type="match status" value="1"/>
</dbReference>
<feature type="coiled-coil region" evidence="1">
    <location>
        <begin position="902"/>
        <end position="967"/>
    </location>
</feature>
<dbReference type="GO" id="GO:0004527">
    <property type="term" value="F:exonuclease activity"/>
    <property type="evidence" value="ECO:0007669"/>
    <property type="project" value="UniProtKB-KW"/>
</dbReference>
<dbReference type="SUPFAM" id="SSF75712">
    <property type="entry name" value="Rad50 coiled-coil Zn hook"/>
    <property type="match status" value="1"/>
</dbReference>
<dbReference type="EMBL" id="QSKV01000018">
    <property type="protein sequence ID" value="RHE88554.1"/>
    <property type="molecule type" value="Genomic_DNA"/>
</dbReference>
<gene>
    <name evidence="4" type="ORF">DW712_20745</name>
</gene>
<dbReference type="PROSITE" id="PS00675">
    <property type="entry name" value="SIGMA54_INTERACT_1"/>
    <property type="match status" value="1"/>
</dbReference>
<dbReference type="Pfam" id="PF13558">
    <property type="entry name" value="SbcC_Walker_B"/>
    <property type="match status" value="1"/>
</dbReference>
<sequence length="1141" mass="131206">MKLQKLTIKNLASIEDAVIDFENGPLSEESLFLICGETGAGKTTLLDAICLALYNETPRMERAENEKYRDIGQTFSSKKEDVSINDSRQLMRRNTNEAWTELEFTGSNEIPYTAKWYVARAHRKASGAIQDAKWTLENRKTNLQITKKNEIKTEIQAAVGLSFEQFCRTTLLAQGDFTKFLQSKESEKSDILETLTGTGIYSEIGAKIYAITKEKRIEYENQNQKLEGIHVLTDEEINKISETTTTLNADINGNTVQKNTAVLKRDWLKRFAELILTQENQQKNWERKKEQLQSDDFLQKELLIKDWNNTADARNWLFSLKQQQQQQEKDREQTEKLKKSFIYLSSGCSWLKENLKELQAKLILAEEYLQTHAPLLPMFEQSQSIVTDLNAVLSAHSRIAAYEKQIAELSRQQPVREQERTNKENDFNRKNEENQIKQQEINLLNARLESMNQNVLQEKKNVLETAKEKLLKAQNTLILLGEKKAALNIAEESLKSLEIKLQTSKKQHEELGNRFDTKKKAYDEIKMLYDKQKEAVEEWAQEARARLSVGDMCPVCGQKIKSLSKNEDFQSVLAPIRQSLETKEKEYKEAEQTLNSNRTETKTYEDMIAGSRLAADKARKGYEFIQTETEETCRQCNIPIISNDTRDILERQIQENKQHLEDINARLNEVQILSNNIARLQYLKDEHQKVVEVARNAFDTADKNLTKLKNDITNKHSLTESEKDIIRTTLERVSPLILWEGWQTEWSADPTSFIERLQKSTVHYKLAQNRQSELKATISLIEKELDSVSATQGLIYTAFPEWKNLPTEERMEIKNLGMAWNTLNSEVSGLKQNISSVRKNINELQANLTAFYTIHPDMNEARLIALSSYSSEQIENLRIGQQRLKEEEVAAQTAFKLTTGQLEEHQSKKPGMEEEEENLESLDSLIIALDEKIAVSNQALIRLKIQLEENTKNIARIKDEKKRADELREVYLKWDRLCHHFGDEKGKNFRNIAQSFVLKELLNGANFYLQHLTKRYELECQAGSLTILLRDFYQGGTPRPACTLSGGESFLVSLSLALGLSALSRHSLSVDTLFIDEGFGTLSSDYLNTVMDTLEKLHQMGGKKVGIISHVEGLRERIKTQIQVKRIDNSRSEIKISNYEL</sequence>
<dbReference type="PANTHER" id="PTHR32114:SF2">
    <property type="entry name" value="ABC TRANSPORTER ABCH.3"/>
    <property type="match status" value="1"/>
</dbReference>
<dbReference type="InterPro" id="IPR038729">
    <property type="entry name" value="Rad50/SbcC_AAA"/>
</dbReference>
<dbReference type="RefSeq" id="WP_118223572.1">
    <property type="nucleotide sequence ID" value="NZ_JADNIJ010000022.1"/>
</dbReference>
<dbReference type="GO" id="GO:0006302">
    <property type="term" value="P:double-strand break repair"/>
    <property type="evidence" value="ECO:0007669"/>
    <property type="project" value="InterPro"/>
</dbReference>
<evidence type="ECO:0000313" key="5">
    <source>
        <dbReference type="Proteomes" id="UP000285650"/>
    </source>
</evidence>
<keyword evidence="4" id="KW-0269">Exonuclease</keyword>
<feature type="domain" description="Rad50/SbcC-type AAA" evidence="3">
    <location>
        <begin position="5"/>
        <end position="249"/>
    </location>
</feature>
<feature type="coiled-coil region" evidence="1">
    <location>
        <begin position="275"/>
        <end position="340"/>
    </location>
</feature>
<dbReference type="AlphaFoldDB" id="A0A414L1P1"/>
<comment type="caution">
    <text evidence="4">The sequence shown here is derived from an EMBL/GenBank/DDBJ whole genome shotgun (WGS) entry which is preliminary data.</text>
</comment>
<evidence type="ECO:0000256" key="2">
    <source>
        <dbReference type="SAM" id="MobiDB-lite"/>
    </source>
</evidence>
<reference evidence="4 5" key="1">
    <citation type="submission" date="2018-08" db="EMBL/GenBank/DDBJ databases">
        <title>A genome reference for cultivated species of the human gut microbiota.</title>
        <authorList>
            <person name="Zou Y."/>
            <person name="Xue W."/>
            <person name="Luo G."/>
        </authorList>
    </citation>
    <scope>NUCLEOTIDE SEQUENCE [LARGE SCALE GENOMIC DNA]</scope>
    <source>
        <strain evidence="4 5">AM27-17</strain>
    </source>
</reference>
<dbReference type="Gene3D" id="3.40.50.300">
    <property type="entry name" value="P-loop containing nucleotide triphosphate hydrolases"/>
    <property type="match status" value="2"/>
</dbReference>
<dbReference type="Proteomes" id="UP000285650">
    <property type="component" value="Unassembled WGS sequence"/>
</dbReference>
<proteinExistence type="predicted"/>
<accession>A0A414L1P1</accession>
<feature type="compositionally biased region" description="Basic and acidic residues" evidence="2">
    <location>
        <begin position="414"/>
        <end position="431"/>
    </location>
</feature>
<feature type="region of interest" description="Disordered" evidence="2">
    <location>
        <begin position="411"/>
        <end position="431"/>
    </location>
</feature>
<dbReference type="InterPro" id="IPR025662">
    <property type="entry name" value="Sigma_54_int_dom_ATP-bd_1"/>
</dbReference>
<keyword evidence="1" id="KW-0175">Coiled coil</keyword>
<evidence type="ECO:0000313" key="4">
    <source>
        <dbReference type="EMBL" id="RHE88554.1"/>
    </source>
</evidence>
<evidence type="ECO:0000256" key="1">
    <source>
        <dbReference type="SAM" id="Coils"/>
    </source>
</evidence>
<organism evidence="4 5">
    <name type="scientific">Bacteroides intestinalis</name>
    <dbReference type="NCBI Taxonomy" id="329854"/>
    <lineage>
        <taxon>Bacteria</taxon>
        <taxon>Pseudomonadati</taxon>
        <taxon>Bacteroidota</taxon>
        <taxon>Bacteroidia</taxon>
        <taxon>Bacteroidales</taxon>
        <taxon>Bacteroidaceae</taxon>
        <taxon>Bacteroides</taxon>
    </lineage>
</organism>